<dbReference type="EMBL" id="VUJX02000011">
    <property type="protein sequence ID" value="KAL0930568.1"/>
    <property type="molecule type" value="Genomic_DNA"/>
</dbReference>
<gene>
    <name evidence="1" type="ORF">CTRU02_214643</name>
</gene>
<sequence length="1345" mass="150066">MDENRPVRLLSLDGGGIRGVSSILILKEVMRQVNVDRKLKDHLQPWQVFDLIGGTSTGGIIALMLGCLRMSVDECYEVYLKLAKTIFKPKRWKCDVFNRGLDLISAKERYDSAKMEELVMQIIKERTGSRNSMLQDPQRASSCKVFVTTVRAEDNELLLLRSYVNKQQLDTHSSSFEMWEALRATSAASTYFKEYRRGNEGYVDGAFKSNNPIFEVHNEAADLWPGRDVFLISIGTGTKPNEPLGGHVVKLARSMTRLVTATEGTWIRFHRTHKHLAEDSRLFRFSAPGIGVVDLGNYKMMGDVAMKTGTYLRDTTTARDVSACSKEMLEIQTKEYTTVHKLSKNEMDCLKLLSAAGGSYESHRLSIENPVKGTCQWFLEHKKFTKWLKESSSSLLWVTANPGCGKSVLSSFLVDVLSKKFPETSICHFFFKAGEDDRQHSHQALCSILHQIFKTHPKAIKVAMGTYSSNNATHFTQNIESLWETLCKTSDSLPSKQIICVIDALDECSEGSRNRLIDLLVNTFPQMVGSRKLLGRLKIIVTSRPWASIESRFRYLSCVRLRGEDEASSLSKDIETMVKVKVEKLKTEGTISREACSILEASLAKGADRTFLWASLVLETISHLPSRKLSAVKATLKVVPADLDQLYETALSGVTDLQASTKMLRVILAATRPLTLDELNMATSISSQHQTVQDLLDDMEPNMEYTVKSLGGFFVRVINSSVHLVHQTARDFLLQTAATRSTAWQHCLTISECHSTMAWSTVNFLLLKGWPSRGETPTADTVYASNRKLLKSLPPAAADFYAYATKSWADHTQKQEDGSQMDAALRQRIAILCNSSKPGFQTWWFMLAGTTYILKGKWDTESMRDFTTFCQYPLHFAANNGHYVTMRGLLDSESCVVTSRDNKDFDCLVAASFAQEVAVVRWLLTNFDNSCFQLGIALQGAYEMDIVRLLVDTGVDLKQEYLMPFSKSRLSWTLLQSAAIFGSKEKLKFLLSKNAGCLARAICTTAGCDRPASMQILLAAEDRRSKEDRLQNLKEALRLAGEKGKAFTRRVLLDTGVTDPEGFDLSPGLLNATMLGCSKENIEALIQDGAKDDDGKALSSRATFGDVEGVQTLLSLLEYSTRHLNEALLIFFDTQLGAELGEHLLGTIKRVLSSGNRRLSNPFPIKPFLGEDQHTNEVFLKLMSAKNARLPAARFHQAVCYAIAMDEQLALFLVKSRFELQNHTGTWELLEYLALACLWGCKAMIQHICEAEGSLDSSKLPRMLLLRAVTVSGNVEALDFILRNLRLGESRELLPEAIGKEFAAQWAMVEKTMGTSCATASPLDIATKLGYQESTAKLLAGNNRT</sequence>
<comment type="caution">
    <text evidence="1">The sequence shown here is derived from an EMBL/GenBank/DDBJ whole genome shotgun (WGS) entry which is preliminary data.</text>
</comment>
<organism evidence="1 2">
    <name type="scientific">Colletotrichum truncatum</name>
    <name type="common">Anthracnose fungus</name>
    <name type="synonym">Colletotrichum capsici</name>
    <dbReference type="NCBI Taxonomy" id="5467"/>
    <lineage>
        <taxon>Eukaryota</taxon>
        <taxon>Fungi</taxon>
        <taxon>Dikarya</taxon>
        <taxon>Ascomycota</taxon>
        <taxon>Pezizomycotina</taxon>
        <taxon>Sordariomycetes</taxon>
        <taxon>Hypocreomycetidae</taxon>
        <taxon>Glomerellales</taxon>
        <taxon>Glomerellaceae</taxon>
        <taxon>Colletotrichum</taxon>
        <taxon>Colletotrichum truncatum species complex</taxon>
    </lineage>
</organism>
<reference evidence="1 2" key="1">
    <citation type="journal article" date="2020" name="Phytopathology">
        <title>Genome Sequence Resources of Colletotrichum truncatum, C. plurivorum, C. musicola, and C. sojae: Four Species Pathogenic to Soybean (Glycine max).</title>
        <authorList>
            <person name="Rogerio F."/>
            <person name="Boufleur T.R."/>
            <person name="Ciampi-Guillardi M."/>
            <person name="Sukno S.A."/>
            <person name="Thon M.R."/>
            <person name="Massola Junior N.S."/>
            <person name="Baroncelli R."/>
        </authorList>
    </citation>
    <scope>NUCLEOTIDE SEQUENCE [LARGE SCALE GENOMIC DNA]</scope>
    <source>
        <strain evidence="1 2">CMES1059</strain>
    </source>
</reference>
<accession>A0ACC3YFD3</accession>
<evidence type="ECO:0000313" key="2">
    <source>
        <dbReference type="Proteomes" id="UP000805649"/>
    </source>
</evidence>
<name>A0ACC3YFD3_COLTU</name>
<keyword evidence="2" id="KW-1185">Reference proteome</keyword>
<proteinExistence type="predicted"/>
<dbReference type="Proteomes" id="UP000805649">
    <property type="component" value="Unassembled WGS sequence"/>
</dbReference>
<protein>
    <submittedName>
        <fullName evidence="1">Ankyrin repeat protein</fullName>
    </submittedName>
</protein>
<evidence type="ECO:0000313" key="1">
    <source>
        <dbReference type="EMBL" id="KAL0930568.1"/>
    </source>
</evidence>